<feature type="domain" description="PAC" evidence="2">
    <location>
        <begin position="226"/>
        <end position="279"/>
    </location>
</feature>
<dbReference type="InterPro" id="IPR001610">
    <property type="entry name" value="PAC"/>
</dbReference>
<dbReference type="NCBIfam" id="TIGR00229">
    <property type="entry name" value="sensory_box"/>
    <property type="match status" value="1"/>
</dbReference>
<feature type="domain" description="PAS" evidence="1">
    <location>
        <begin position="149"/>
        <end position="221"/>
    </location>
</feature>
<dbReference type="Pfam" id="PF00990">
    <property type="entry name" value="GGDEF"/>
    <property type="match status" value="1"/>
</dbReference>
<dbReference type="PANTHER" id="PTHR44757">
    <property type="entry name" value="DIGUANYLATE CYCLASE DGCP"/>
    <property type="match status" value="1"/>
</dbReference>
<reference evidence="6" key="1">
    <citation type="journal article" date="2019" name="Int. J. Syst. Evol. Microbiol.">
        <title>The Global Catalogue of Microorganisms (GCM) 10K type strain sequencing project: providing services to taxonomists for standard genome sequencing and annotation.</title>
        <authorList>
            <consortium name="The Broad Institute Genomics Platform"/>
            <consortium name="The Broad Institute Genome Sequencing Center for Infectious Disease"/>
            <person name="Wu L."/>
            <person name="Ma J."/>
        </authorList>
    </citation>
    <scope>NUCLEOTIDE SEQUENCE [LARGE SCALE GENOMIC DNA]</scope>
    <source>
        <strain evidence="6">KCTC 42964</strain>
    </source>
</reference>
<dbReference type="SMART" id="SM00091">
    <property type="entry name" value="PAS"/>
    <property type="match status" value="1"/>
</dbReference>
<evidence type="ECO:0000259" key="4">
    <source>
        <dbReference type="PROSITE" id="PS50887"/>
    </source>
</evidence>
<dbReference type="Pfam" id="PF08447">
    <property type="entry name" value="PAS_3"/>
    <property type="match status" value="2"/>
</dbReference>
<sequence>MLKGAGAFFRSGADEPAESVVSEQQIHAIREIHGLAIWRAGPDGAPLSPNAWTIDYGRNPQGVAQGAEGWLAYLHPADRERVRPLWREALRTAAPFEARYRLLHLDGSYRWSLGRGRPLLDAEGKVREWIGTVVDIEDSVAAENALAVSEERLRLALRSTALGIWDLDLAGGSLWCSDLAAAILGHGPEAMELDDAIAWRHLHGDDAERFHAARRAAIAGTADGALDLEFRIHAAAAEAPRWAACTARAIFDIHGRPVRMLGTLRDVTEKRMQQERLFHQAHYDGLTDLPNRRLVALQADTLLQDGHPVALLLLDIDGFKLANDTLGHRLGDLLLVQIARRLRDGFADSRNLVARLSGDKFALLAPDVTRPDAAAALAQRLQALLAEPFLVEGHPVPVGGSIGIALAPRDAASAQDLMRHADLALHDAKAAAPALTRFYLPRLAEEVAARQTMDLELRRAVEAGEFELHYQPQLSLAGSAVMGAEALLRWRHPKRGLLAPGAFFPVLERTATVLAVGDWVVRQAVADAAWLHAQGHSLRIAINLFAAQFRTGGVPDLLRAALAGHDLPPERLEIEVTENVILRNDAGLHAGLQEIRRLGCGIAFDDFGTGHASLSMLKRIPLTRLKIDRSFVADLDDSPEDCAIVDAILSLGRTFGLAVTAEGIETRSQAQLLHQHGCDEGQGYLFSRPVPLPALETFIRR</sequence>
<dbReference type="InterPro" id="IPR035965">
    <property type="entry name" value="PAS-like_dom_sf"/>
</dbReference>
<feature type="domain" description="GGDEF" evidence="4">
    <location>
        <begin position="307"/>
        <end position="441"/>
    </location>
</feature>
<protein>
    <submittedName>
        <fullName evidence="5">Bifunctional diguanylate cyclase/phosphodiesterase</fullName>
    </submittedName>
</protein>
<dbReference type="SUPFAM" id="SSF55785">
    <property type="entry name" value="PYP-like sensor domain (PAS domain)"/>
    <property type="match status" value="2"/>
</dbReference>
<dbReference type="InterPro" id="IPR000014">
    <property type="entry name" value="PAS"/>
</dbReference>
<organism evidence="5 6">
    <name type="scientific">Marinibaculum pumilum</name>
    <dbReference type="NCBI Taxonomy" id="1766165"/>
    <lineage>
        <taxon>Bacteria</taxon>
        <taxon>Pseudomonadati</taxon>
        <taxon>Pseudomonadota</taxon>
        <taxon>Alphaproteobacteria</taxon>
        <taxon>Rhodospirillales</taxon>
        <taxon>Rhodospirillaceae</taxon>
        <taxon>Marinibaculum</taxon>
    </lineage>
</organism>
<dbReference type="PROSITE" id="PS50112">
    <property type="entry name" value="PAS"/>
    <property type="match status" value="1"/>
</dbReference>
<dbReference type="NCBIfam" id="TIGR00254">
    <property type="entry name" value="GGDEF"/>
    <property type="match status" value="1"/>
</dbReference>
<dbReference type="Proteomes" id="UP001595528">
    <property type="component" value="Unassembled WGS sequence"/>
</dbReference>
<dbReference type="CDD" id="cd01949">
    <property type="entry name" value="GGDEF"/>
    <property type="match status" value="1"/>
</dbReference>
<dbReference type="SUPFAM" id="SSF55073">
    <property type="entry name" value="Nucleotide cyclase"/>
    <property type="match status" value="1"/>
</dbReference>
<proteinExistence type="predicted"/>
<dbReference type="SUPFAM" id="SSF141868">
    <property type="entry name" value="EAL domain-like"/>
    <property type="match status" value="1"/>
</dbReference>
<dbReference type="InterPro" id="IPR029787">
    <property type="entry name" value="Nucleotide_cyclase"/>
</dbReference>
<evidence type="ECO:0000259" key="1">
    <source>
        <dbReference type="PROSITE" id="PS50112"/>
    </source>
</evidence>
<dbReference type="InterPro" id="IPR035919">
    <property type="entry name" value="EAL_sf"/>
</dbReference>
<gene>
    <name evidence="5" type="ORF">ACFOGJ_29835</name>
</gene>
<dbReference type="SMART" id="SM00052">
    <property type="entry name" value="EAL"/>
    <property type="match status" value="1"/>
</dbReference>
<dbReference type="Gene3D" id="3.20.20.450">
    <property type="entry name" value="EAL domain"/>
    <property type="match status" value="1"/>
</dbReference>
<dbReference type="InterPro" id="IPR043128">
    <property type="entry name" value="Rev_trsase/Diguanyl_cyclase"/>
</dbReference>
<dbReference type="PROSITE" id="PS50887">
    <property type="entry name" value="GGDEF"/>
    <property type="match status" value="1"/>
</dbReference>
<dbReference type="InterPro" id="IPR013655">
    <property type="entry name" value="PAS_fold_3"/>
</dbReference>
<dbReference type="RefSeq" id="WP_379906979.1">
    <property type="nucleotide sequence ID" value="NZ_JBHRTR010000054.1"/>
</dbReference>
<dbReference type="InterPro" id="IPR000700">
    <property type="entry name" value="PAS-assoc_C"/>
</dbReference>
<dbReference type="EMBL" id="JBHRTR010000054">
    <property type="protein sequence ID" value="MFC3231487.1"/>
    <property type="molecule type" value="Genomic_DNA"/>
</dbReference>
<dbReference type="PROSITE" id="PS50883">
    <property type="entry name" value="EAL"/>
    <property type="match status" value="1"/>
</dbReference>
<dbReference type="PROSITE" id="PS50113">
    <property type="entry name" value="PAC"/>
    <property type="match status" value="2"/>
</dbReference>
<accession>A0ABV7LA26</accession>
<dbReference type="InterPro" id="IPR000160">
    <property type="entry name" value="GGDEF_dom"/>
</dbReference>
<dbReference type="SMART" id="SM00267">
    <property type="entry name" value="GGDEF"/>
    <property type="match status" value="1"/>
</dbReference>
<dbReference type="PANTHER" id="PTHR44757:SF2">
    <property type="entry name" value="BIOFILM ARCHITECTURE MAINTENANCE PROTEIN MBAA"/>
    <property type="match status" value="1"/>
</dbReference>
<dbReference type="InterPro" id="IPR001633">
    <property type="entry name" value="EAL_dom"/>
</dbReference>
<feature type="domain" description="PAC" evidence="2">
    <location>
        <begin position="96"/>
        <end position="148"/>
    </location>
</feature>
<dbReference type="Gene3D" id="3.30.70.270">
    <property type="match status" value="1"/>
</dbReference>
<dbReference type="CDD" id="cd00130">
    <property type="entry name" value="PAS"/>
    <property type="match status" value="2"/>
</dbReference>
<comment type="caution">
    <text evidence="5">The sequence shown here is derived from an EMBL/GenBank/DDBJ whole genome shotgun (WGS) entry which is preliminary data.</text>
</comment>
<dbReference type="InterPro" id="IPR052155">
    <property type="entry name" value="Biofilm_reg_signaling"/>
</dbReference>
<feature type="domain" description="EAL" evidence="3">
    <location>
        <begin position="450"/>
        <end position="701"/>
    </location>
</feature>
<dbReference type="SMART" id="SM00086">
    <property type="entry name" value="PAC"/>
    <property type="match status" value="2"/>
</dbReference>
<evidence type="ECO:0000259" key="3">
    <source>
        <dbReference type="PROSITE" id="PS50883"/>
    </source>
</evidence>
<dbReference type="CDD" id="cd01948">
    <property type="entry name" value="EAL"/>
    <property type="match status" value="1"/>
</dbReference>
<keyword evidence="6" id="KW-1185">Reference proteome</keyword>
<evidence type="ECO:0000313" key="6">
    <source>
        <dbReference type="Proteomes" id="UP001595528"/>
    </source>
</evidence>
<evidence type="ECO:0000259" key="2">
    <source>
        <dbReference type="PROSITE" id="PS50113"/>
    </source>
</evidence>
<dbReference type="Gene3D" id="3.30.450.20">
    <property type="entry name" value="PAS domain"/>
    <property type="match status" value="2"/>
</dbReference>
<evidence type="ECO:0000313" key="5">
    <source>
        <dbReference type="EMBL" id="MFC3231487.1"/>
    </source>
</evidence>
<dbReference type="Pfam" id="PF00563">
    <property type="entry name" value="EAL"/>
    <property type="match status" value="1"/>
</dbReference>
<name>A0ABV7LA26_9PROT</name>